<dbReference type="PROSITE" id="PS51257">
    <property type="entry name" value="PROKAR_LIPOPROTEIN"/>
    <property type="match status" value="1"/>
</dbReference>
<dbReference type="Proteomes" id="UP000422764">
    <property type="component" value="Chromosome"/>
</dbReference>
<evidence type="ECO:0000313" key="1">
    <source>
        <dbReference type="EMBL" id="QGU94478.1"/>
    </source>
</evidence>
<reference evidence="1 2" key="1">
    <citation type="submission" date="2019-12" db="EMBL/GenBank/DDBJ databases">
        <title>Genome sequenceing of Clostridium bovifaecis.</title>
        <authorList>
            <person name="Yao Y."/>
        </authorList>
    </citation>
    <scope>NUCLEOTIDE SEQUENCE [LARGE SCALE GENOMIC DNA]</scope>
    <source>
        <strain evidence="1 2">BXX</strain>
    </source>
</reference>
<accession>A0A6I6F258</accession>
<keyword evidence="2" id="KW-1185">Reference proteome</keyword>
<evidence type="ECO:0008006" key="3">
    <source>
        <dbReference type="Google" id="ProtNLM"/>
    </source>
</evidence>
<dbReference type="AlphaFoldDB" id="A0A6I6F258"/>
<dbReference type="InterPro" id="IPR035940">
    <property type="entry name" value="CAP_sf"/>
</dbReference>
<name>A0A6I6F258_9CLOT</name>
<organism evidence="1 2">
    <name type="scientific">Clostridium bovifaecis</name>
    <dbReference type="NCBI Taxonomy" id="2184719"/>
    <lineage>
        <taxon>Bacteria</taxon>
        <taxon>Bacillati</taxon>
        <taxon>Bacillota</taxon>
        <taxon>Clostridia</taxon>
        <taxon>Eubacteriales</taxon>
        <taxon>Clostridiaceae</taxon>
        <taxon>Clostridium</taxon>
    </lineage>
</organism>
<evidence type="ECO:0000313" key="2">
    <source>
        <dbReference type="Proteomes" id="UP000422764"/>
    </source>
</evidence>
<protein>
    <recommendedName>
        <fullName evidence="3">DUF4309 domain-containing protein</fullName>
    </recommendedName>
</protein>
<gene>
    <name evidence="1" type="ORF">GOM49_04610</name>
</gene>
<proteinExistence type="predicted"/>
<dbReference type="EMBL" id="CP046522">
    <property type="protein sequence ID" value="QGU94478.1"/>
    <property type="molecule type" value="Genomic_DNA"/>
</dbReference>
<sequence length="166" mass="18345">MKKIITVGITLLLGLSTIGCTAKQEVMLGAKVSQEEKATKAEEKNTIENYTKLIGLSKEEIIDVMGEEATPIDEGGLEFSNAGIRVWFGEDGKNVSQIFMNSSDIDFNGARIGEKIEDFKSVFGKSVLEDTGSAYSNFDYEGLILHVQYDPSTKQVIAVYLMDEWE</sequence>
<dbReference type="Gene3D" id="3.40.33.10">
    <property type="entry name" value="CAP"/>
    <property type="match status" value="1"/>
</dbReference>